<evidence type="ECO:0000256" key="2">
    <source>
        <dbReference type="ARBA" id="ARBA00022801"/>
    </source>
</evidence>
<protein>
    <submittedName>
        <fullName evidence="5">Acyl-CoA thioesterase</fullName>
    </submittedName>
</protein>
<dbReference type="InterPro" id="IPR006683">
    <property type="entry name" value="Thioestr_dom"/>
</dbReference>
<name>A0AAU9D3U6_9LACO</name>
<dbReference type="InterPro" id="IPR033120">
    <property type="entry name" value="HOTDOG_ACOT"/>
</dbReference>
<dbReference type="AlphaFoldDB" id="A0AAU9D3U6"/>
<dbReference type="KEGG" id="xak:KIMC2_17680"/>
<dbReference type="PROSITE" id="PS51770">
    <property type="entry name" value="HOTDOG_ACOT"/>
    <property type="match status" value="1"/>
</dbReference>
<dbReference type="SUPFAM" id="SSF54637">
    <property type="entry name" value="Thioesterase/thiol ester dehydrase-isomerase"/>
    <property type="match status" value="1"/>
</dbReference>
<dbReference type="RefSeq" id="WP_317696099.1">
    <property type="nucleotide sequence ID" value="NZ_AP026801.1"/>
</dbReference>
<dbReference type="PANTHER" id="PTHR11049:SF24">
    <property type="entry name" value="CYTOSOLIC ACYL COENZYME A THIOESTER HYDROLASE"/>
    <property type="match status" value="1"/>
</dbReference>
<accession>A0AAU9D3U6</accession>
<dbReference type="GO" id="GO:0005829">
    <property type="term" value="C:cytosol"/>
    <property type="evidence" value="ECO:0007669"/>
    <property type="project" value="TreeGrafter"/>
</dbReference>
<dbReference type="Pfam" id="PF03061">
    <property type="entry name" value="4HBT"/>
    <property type="match status" value="1"/>
</dbReference>
<dbReference type="Gene3D" id="3.10.129.10">
    <property type="entry name" value="Hotdog Thioesterase"/>
    <property type="match status" value="1"/>
</dbReference>
<evidence type="ECO:0000313" key="5">
    <source>
        <dbReference type="EMBL" id="BDR57206.1"/>
    </source>
</evidence>
<dbReference type="Proteomes" id="UP001321804">
    <property type="component" value="Chromosome"/>
</dbReference>
<evidence type="ECO:0000313" key="6">
    <source>
        <dbReference type="Proteomes" id="UP001321804"/>
    </source>
</evidence>
<dbReference type="GO" id="GO:0006637">
    <property type="term" value="P:acyl-CoA metabolic process"/>
    <property type="evidence" value="ECO:0007669"/>
    <property type="project" value="TreeGrafter"/>
</dbReference>
<keyword evidence="2 3" id="KW-0378">Hydrolase</keyword>
<evidence type="ECO:0000259" key="4">
    <source>
        <dbReference type="PROSITE" id="PS51770"/>
    </source>
</evidence>
<keyword evidence="6" id="KW-1185">Reference proteome</keyword>
<dbReference type="InterPro" id="IPR040170">
    <property type="entry name" value="Cytosol_ACT"/>
</dbReference>
<dbReference type="PANTHER" id="PTHR11049">
    <property type="entry name" value="ACYL COENZYME A THIOESTER HYDROLASE"/>
    <property type="match status" value="1"/>
</dbReference>
<dbReference type="GO" id="GO:0052816">
    <property type="term" value="F:long-chain fatty acyl-CoA hydrolase activity"/>
    <property type="evidence" value="ECO:0007669"/>
    <property type="project" value="TreeGrafter"/>
</dbReference>
<evidence type="ECO:0000256" key="3">
    <source>
        <dbReference type="PROSITE-ProRule" id="PRU01106"/>
    </source>
</evidence>
<comment type="similarity">
    <text evidence="1">Belongs to the acyl coenzyme A hydrolase family.</text>
</comment>
<gene>
    <name evidence="5" type="ORF">KIMC2_17680</name>
</gene>
<dbReference type="GO" id="GO:0009062">
    <property type="term" value="P:fatty acid catabolic process"/>
    <property type="evidence" value="ECO:0007669"/>
    <property type="project" value="TreeGrafter"/>
</dbReference>
<proteinExistence type="inferred from homology"/>
<dbReference type="InterPro" id="IPR029069">
    <property type="entry name" value="HotDog_dom_sf"/>
</dbReference>
<feature type="domain" description="HotDog ACOT-type" evidence="4">
    <location>
        <begin position="8"/>
        <end position="120"/>
    </location>
</feature>
<organism evidence="5 6">
    <name type="scientific">Xylocopilactobacillus apis</name>
    <dbReference type="NCBI Taxonomy" id="2932183"/>
    <lineage>
        <taxon>Bacteria</taxon>
        <taxon>Bacillati</taxon>
        <taxon>Bacillota</taxon>
        <taxon>Bacilli</taxon>
        <taxon>Lactobacillales</taxon>
        <taxon>Lactobacillaceae</taxon>
        <taxon>Xylocopilactobacillus</taxon>
    </lineage>
</organism>
<evidence type="ECO:0000256" key="1">
    <source>
        <dbReference type="ARBA" id="ARBA00010458"/>
    </source>
</evidence>
<dbReference type="EMBL" id="AP026801">
    <property type="protein sequence ID" value="BDR57206.1"/>
    <property type="molecule type" value="Genomic_DNA"/>
</dbReference>
<reference evidence="5 6" key="1">
    <citation type="journal article" date="2023" name="Microbiol. Spectr.">
        <title>Symbiosis of Carpenter Bees with Uncharacterized Lactic Acid Bacteria Showing NAD Auxotrophy.</title>
        <authorList>
            <person name="Kawasaki S."/>
            <person name="Ozawa K."/>
            <person name="Mori T."/>
            <person name="Yamamoto A."/>
            <person name="Ito M."/>
            <person name="Ohkuma M."/>
            <person name="Sakamoto M."/>
            <person name="Matsutani M."/>
        </authorList>
    </citation>
    <scope>NUCLEOTIDE SEQUENCE [LARGE SCALE GENOMIC DNA]</scope>
    <source>
        <strain evidence="5 6">KimC2</strain>
    </source>
</reference>
<dbReference type="CDD" id="cd03442">
    <property type="entry name" value="BFIT_BACH"/>
    <property type="match status" value="1"/>
</dbReference>
<sequence>MQKKINISETKVINTNRVMPNELNGHKTMFGGKILSLIDRTASISVNHVTKEPIATVSLDEVNFIAPLHQNDIYTLTCYASGIYNRSVEVFFKIFGRDQSKEDSVVKVTGFITFALLTKVEVGADLIASTSEEKYILAGFKERLAKRKQKLNNLKTLKNNITAN</sequence>